<dbReference type="AlphaFoldDB" id="A0A7K6W2Q9"/>
<comment type="caution">
    <text evidence="2">The sequence shown here is derived from an EMBL/GenBank/DDBJ whole genome shotgun (WGS) entry which is preliminary data.</text>
</comment>
<feature type="coiled-coil region" evidence="1">
    <location>
        <begin position="9"/>
        <end position="64"/>
    </location>
</feature>
<reference evidence="2 3" key="1">
    <citation type="submission" date="2019-09" db="EMBL/GenBank/DDBJ databases">
        <title>Bird 10,000 Genomes (B10K) Project - Family phase.</title>
        <authorList>
            <person name="Zhang G."/>
        </authorList>
    </citation>
    <scope>NUCLEOTIDE SEQUENCE [LARGE SCALE GENOMIC DNA]</scope>
    <source>
        <strain evidence="2">OUT-0004</strain>
    </source>
</reference>
<evidence type="ECO:0000256" key="1">
    <source>
        <dbReference type="SAM" id="Coils"/>
    </source>
</evidence>
<keyword evidence="3" id="KW-1185">Reference proteome</keyword>
<organism evidence="2 3">
    <name type="scientific">Steatornis caripensis</name>
    <name type="common">Oilbird</name>
    <dbReference type="NCBI Taxonomy" id="48435"/>
    <lineage>
        <taxon>Eukaryota</taxon>
        <taxon>Metazoa</taxon>
        <taxon>Chordata</taxon>
        <taxon>Craniata</taxon>
        <taxon>Vertebrata</taxon>
        <taxon>Euteleostomi</taxon>
        <taxon>Archelosauria</taxon>
        <taxon>Archosauria</taxon>
        <taxon>Dinosauria</taxon>
        <taxon>Saurischia</taxon>
        <taxon>Theropoda</taxon>
        <taxon>Coelurosauria</taxon>
        <taxon>Aves</taxon>
        <taxon>Neognathae</taxon>
        <taxon>Neoaves</taxon>
        <taxon>Strisores</taxon>
        <taxon>Caprimulgiformes</taxon>
        <taxon>Steatornithidae</taxon>
        <taxon>Steatornis</taxon>
    </lineage>
</organism>
<proteinExistence type="predicted"/>
<feature type="coiled-coil region" evidence="1">
    <location>
        <begin position="110"/>
        <end position="166"/>
    </location>
</feature>
<dbReference type="OrthoDB" id="687730at2759"/>
<accession>A0A7K6W2Q9</accession>
<gene>
    <name evidence="2" type="primary">Fhad1_0</name>
    <name evidence="2" type="ORF">STECAR_R03212</name>
</gene>
<feature type="non-terminal residue" evidence="2">
    <location>
        <position position="476"/>
    </location>
</feature>
<keyword evidence="1" id="KW-0175">Coiled coil</keyword>
<evidence type="ECO:0000313" key="2">
    <source>
        <dbReference type="EMBL" id="NWX40996.1"/>
    </source>
</evidence>
<evidence type="ECO:0000313" key="3">
    <source>
        <dbReference type="Proteomes" id="UP000516988"/>
    </source>
</evidence>
<feature type="coiled-coil region" evidence="1">
    <location>
        <begin position="388"/>
        <end position="474"/>
    </location>
</feature>
<dbReference type="EMBL" id="VZSC01002830">
    <property type="protein sequence ID" value="NWX40996.1"/>
    <property type="molecule type" value="Genomic_DNA"/>
</dbReference>
<protein>
    <submittedName>
        <fullName evidence="2">FHAD1 protein</fullName>
    </submittedName>
</protein>
<sequence>REEELQTVQEENELRGRKLQEEIVEYKEQIKQHSLTIVALEERLLEVKQQQKTLEEENAALVEKMEGRCAQAPCEGSLKGIERFALIFHRKFREELVAAQQALLSKEAVIAGLTRELAETRARMSDMRGELSEKQKVELERNQSRVEGQERELTLLREKLSQMSSLVEKKHGALQAAAEELRYVLLGPEALHKLLYRFPAAGGTEISPWEQKAGSRGENQLGCFLQGLALDLADLGAKCRGLRHEETIRRQKEGLAELRERIKMLEKSQSSAVAKKDLEPLVVLTKDLPEKTVQKAALEKELAPASGTKLKAGKVPGHVPNGGSHGAADGSVSLEMADGTDLSENTYLDVIGALGSLMKVKELSALRPLKHLPREEREKVGLQTQKGLELLYQKIRNLQSRLERKEEMLKDYEATAERLRLSQESLRRCQEEKSELEDKAYKEAEEKALLKEALERMQLQLNQEKKLLRVAQLHQV</sequence>
<feature type="coiled-coil region" evidence="1">
    <location>
        <begin position="248"/>
        <end position="275"/>
    </location>
</feature>
<name>A0A7K6W2Q9_STECA</name>
<feature type="non-terminal residue" evidence="2">
    <location>
        <position position="1"/>
    </location>
</feature>
<dbReference type="Proteomes" id="UP000516988">
    <property type="component" value="Unassembled WGS sequence"/>
</dbReference>